<feature type="region of interest" description="Disordered" evidence="1">
    <location>
        <begin position="1"/>
        <end position="33"/>
    </location>
</feature>
<evidence type="ECO:0000313" key="3">
    <source>
        <dbReference type="Proteomes" id="UP000257323"/>
    </source>
</evidence>
<gene>
    <name evidence="2" type="ORF">OP8BY_0523</name>
</gene>
<organism evidence="2 3">
    <name type="scientific">Candidatus Saccharicenans subterraneus</name>
    <dbReference type="NCBI Taxonomy" id="2508984"/>
    <lineage>
        <taxon>Bacteria</taxon>
        <taxon>Candidatus Aminicenantota</taxon>
        <taxon>Candidatus Aminicenantia</taxon>
        <taxon>Candidatus Aminicenantales</taxon>
        <taxon>Candidatus Saccharicenantaceae</taxon>
        <taxon>Candidatus Saccharicenans</taxon>
    </lineage>
</organism>
<dbReference type="EMBL" id="QUAH01000011">
    <property type="protein sequence ID" value="RFT15228.1"/>
    <property type="molecule type" value="Genomic_DNA"/>
</dbReference>
<dbReference type="AlphaFoldDB" id="A0A3E2BKG2"/>
<evidence type="ECO:0000256" key="1">
    <source>
        <dbReference type="SAM" id="MobiDB-lite"/>
    </source>
</evidence>
<dbReference type="Proteomes" id="UP000257323">
    <property type="component" value="Unassembled WGS sequence"/>
</dbReference>
<protein>
    <submittedName>
        <fullName evidence="2">Uncharacterized protein</fullName>
    </submittedName>
</protein>
<proteinExistence type="predicted"/>
<reference evidence="2 3" key="1">
    <citation type="submission" date="2018-08" db="EMBL/GenBank/DDBJ databases">
        <title>Genome analysis of the thermophilic bacterium of the candidate phylum Aminicenantes from deep subsurface aquifer revealed its physiology and ecological role.</title>
        <authorList>
            <person name="Kadnikov V.V."/>
            <person name="Mardanov A.V."/>
            <person name="Beletsky A.V."/>
            <person name="Karnachuk O.V."/>
            <person name="Ravin N.V."/>
        </authorList>
    </citation>
    <scope>NUCLEOTIDE SEQUENCE [LARGE SCALE GENOMIC DNA]</scope>
    <source>
        <strain evidence="2">BY38</strain>
    </source>
</reference>
<evidence type="ECO:0000313" key="2">
    <source>
        <dbReference type="EMBL" id="RFT15228.1"/>
    </source>
</evidence>
<comment type="caution">
    <text evidence="2">The sequence shown here is derived from an EMBL/GenBank/DDBJ whole genome shotgun (WGS) entry which is preliminary data.</text>
</comment>
<accession>A0A3E2BKG2</accession>
<name>A0A3E2BKG2_9BACT</name>
<sequence length="63" mass="7163">MKLPQTPDLFQADRTGEKSQTRDQGQGQGKDGKSVFKFHVVSLPIYANKFRPAKQNSSERLNR</sequence>